<reference evidence="3" key="1">
    <citation type="journal article" date="2019" name="Int. J. Syst. Evol. Microbiol.">
        <title>The Global Catalogue of Microorganisms (GCM) 10K type strain sequencing project: providing services to taxonomists for standard genome sequencing and annotation.</title>
        <authorList>
            <consortium name="The Broad Institute Genomics Platform"/>
            <consortium name="The Broad Institute Genome Sequencing Center for Infectious Disease"/>
            <person name="Wu L."/>
            <person name="Ma J."/>
        </authorList>
    </citation>
    <scope>NUCLEOTIDE SEQUENCE [LARGE SCALE GENOMIC DNA]</scope>
    <source>
        <strain evidence="3">CCM 8689</strain>
    </source>
</reference>
<proteinExistence type="predicted"/>
<evidence type="ECO:0000256" key="1">
    <source>
        <dbReference type="SAM" id="SignalP"/>
    </source>
</evidence>
<organism evidence="2 3">
    <name type="scientific">Pedobacter jamesrossensis</name>
    <dbReference type="NCBI Taxonomy" id="1908238"/>
    <lineage>
        <taxon>Bacteria</taxon>
        <taxon>Pseudomonadati</taxon>
        <taxon>Bacteroidota</taxon>
        <taxon>Sphingobacteriia</taxon>
        <taxon>Sphingobacteriales</taxon>
        <taxon>Sphingobacteriaceae</taxon>
        <taxon>Pedobacter</taxon>
    </lineage>
</organism>
<feature type="chain" id="PRO_5046320454" evidence="1">
    <location>
        <begin position="20"/>
        <end position="256"/>
    </location>
</feature>
<gene>
    <name evidence="2" type="ORF">ACFOUY_17355</name>
</gene>
<evidence type="ECO:0000313" key="3">
    <source>
        <dbReference type="Proteomes" id="UP001595792"/>
    </source>
</evidence>
<protein>
    <submittedName>
        <fullName evidence="2">Uncharacterized protein</fullName>
    </submittedName>
</protein>
<accession>A0ABV8NSG1</accession>
<dbReference type="Proteomes" id="UP001595792">
    <property type="component" value="Unassembled WGS sequence"/>
</dbReference>
<dbReference type="RefSeq" id="WP_378962472.1">
    <property type="nucleotide sequence ID" value="NZ_JBHRXC010000016.1"/>
</dbReference>
<evidence type="ECO:0000313" key="2">
    <source>
        <dbReference type="EMBL" id="MFC4198477.1"/>
    </source>
</evidence>
<keyword evidence="3" id="KW-1185">Reference proteome</keyword>
<name>A0ABV8NSG1_9SPHI</name>
<sequence length="256" mass="29530">MRLFILLFSCLVVFSGANAQQNIHDEHIVNQQERMVFKSWDEDKFTPKAGFLGLNPLYWITWGLHPNYPDNDLRPLSPLGPQSVRIALSIAMSTAEENHKLHSDSIRQTALSNLFTHSAVLADADPLWILYYSSALSPLGAFPENSLQGLSDKEVGYLEQSGYISWYQQQHAQLRQRLQVARGANMERGSRILYYHRLLLEYRKLLAGWEDKKRLSKSMLQNKVLFEKILNRNQSIKRKKMSDIEIADQVIKNSKL</sequence>
<feature type="signal peptide" evidence="1">
    <location>
        <begin position="1"/>
        <end position="19"/>
    </location>
</feature>
<keyword evidence="1" id="KW-0732">Signal</keyword>
<dbReference type="EMBL" id="JBHSBY010000139">
    <property type="protein sequence ID" value="MFC4198477.1"/>
    <property type="molecule type" value="Genomic_DNA"/>
</dbReference>
<comment type="caution">
    <text evidence="2">The sequence shown here is derived from an EMBL/GenBank/DDBJ whole genome shotgun (WGS) entry which is preliminary data.</text>
</comment>